<proteinExistence type="predicted"/>
<dbReference type="EMBL" id="VUJX02000001">
    <property type="protein sequence ID" value="KAL0944414.1"/>
    <property type="molecule type" value="Genomic_DNA"/>
</dbReference>
<keyword evidence="2" id="KW-1185">Reference proteome</keyword>
<evidence type="ECO:0000313" key="1">
    <source>
        <dbReference type="EMBL" id="KAL0944414.1"/>
    </source>
</evidence>
<comment type="caution">
    <text evidence="1">The sequence shown here is derived from an EMBL/GenBank/DDBJ whole genome shotgun (WGS) entry which is preliminary data.</text>
</comment>
<evidence type="ECO:0000313" key="2">
    <source>
        <dbReference type="Proteomes" id="UP000805649"/>
    </source>
</evidence>
<sequence>MAGPGFAGCNSPTYYPGVVESVANPSTHPTSPQPLISGSPTGRIRIGQQLMHTIYPSLHTLPIPWLFSPTPLPLLPGPKGTKSPVIPNMRRDYRQVSLPAPQLGHPSPTYPISSGAIRAALNRFSSLGDAAPSPLVVPSAEVDERGLYESTMGLYTEPPPLRSFPQDKPSLLVCWWITSFCTLIILLRVAGRFIRTERLFQEDKVAALALIPLWLRMACVHFVLLYGTNNAQLDDGLSSEDAYRKRVASGLVLASRIFYAATLWILKNTILEFFKRLTGVTWARSYEQTLVFIRCTLVATFIAIIISDLAECRPFHHYWQVTPDPGGQCRQGFAHLITMATCNIITDALLVFFPIPIILRSQMGPKRKVQLTLLFSLSLAVIGVTIYRVTHVMREHGQQQLRSVLASVELLFATTAANALVLGSFVRDRGIKKQKFKYGSVAADSMDRSSDSRRPTLHRHWGSDEDLVRDVGLAVDPGLRELPDVHDDPDGDTTRYTPAPVARPFGEDLRNWQFPQRKRSNAERSDASLLPHDQLSSSRSNSTATPRRVSFFDVGGLLSEDQVGGSPTYRRDSFVSSVDPISSNGHGIPSPTLPAPSTGLRRGSTALLQDLGGLLGPINTKQSRQRARSGTELQTIPQSQYDDHPSYNPRPGEPTLMDAGGLLK</sequence>
<organism evidence="1 2">
    <name type="scientific">Colletotrichum truncatum</name>
    <name type="common">Anthracnose fungus</name>
    <name type="synonym">Colletotrichum capsici</name>
    <dbReference type="NCBI Taxonomy" id="5467"/>
    <lineage>
        <taxon>Eukaryota</taxon>
        <taxon>Fungi</taxon>
        <taxon>Dikarya</taxon>
        <taxon>Ascomycota</taxon>
        <taxon>Pezizomycotina</taxon>
        <taxon>Sordariomycetes</taxon>
        <taxon>Hypocreomycetidae</taxon>
        <taxon>Glomerellales</taxon>
        <taxon>Glomerellaceae</taxon>
        <taxon>Colletotrichum</taxon>
        <taxon>Colletotrichum truncatum species complex</taxon>
    </lineage>
</organism>
<name>A0ACC3ZJU9_COLTU</name>
<protein>
    <submittedName>
        <fullName evidence="1">Integral membrane protein</fullName>
    </submittedName>
</protein>
<dbReference type="Proteomes" id="UP000805649">
    <property type="component" value="Unassembled WGS sequence"/>
</dbReference>
<reference evidence="1 2" key="1">
    <citation type="journal article" date="2020" name="Phytopathology">
        <title>Genome Sequence Resources of Colletotrichum truncatum, C. plurivorum, C. musicola, and C. sojae: Four Species Pathogenic to Soybean (Glycine max).</title>
        <authorList>
            <person name="Rogerio F."/>
            <person name="Boufleur T.R."/>
            <person name="Ciampi-Guillardi M."/>
            <person name="Sukno S.A."/>
            <person name="Thon M.R."/>
            <person name="Massola Junior N.S."/>
            <person name="Baroncelli R."/>
        </authorList>
    </citation>
    <scope>NUCLEOTIDE SEQUENCE [LARGE SCALE GENOMIC DNA]</scope>
    <source>
        <strain evidence="1 2">CMES1059</strain>
    </source>
</reference>
<gene>
    <name evidence="1" type="ORF">CTRU02_202301</name>
</gene>
<accession>A0ACC3ZJU9</accession>